<accession>A0A645B7W2</accession>
<dbReference type="EMBL" id="VSSQ01017930">
    <property type="protein sequence ID" value="MPM60691.1"/>
    <property type="molecule type" value="Genomic_DNA"/>
</dbReference>
<organism evidence="2">
    <name type="scientific">bioreactor metagenome</name>
    <dbReference type="NCBI Taxonomy" id="1076179"/>
    <lineage>
        <taxon>unclassified sequences</taxon>
        <taxon>metagenomes</taxon>
        <taxon>ecological metagenomes</taxon>
    </lineage>
</organism>
<comment type="caution">
    <text evidence="2">The sequence shown here is derived from an EMBL/GenBank/DDBJ whole genome shotgun (WGS) entry which is preliminary data.</text>
</comment>
<dbReference type="PROSITE" id="PS51272">
    <property type="entry name" value="SLH"/>
    <property type="match status" value="1"/>
</dbReference>
<dbReference type="InterPro" id="IPR001119">
    <property type="entry name" value="SLH_dom"/>
</dbReference>
<dbReference type="Pfam" id="PF05257">
    <property type="entry name" value="CHAP"/>
    <property type="match status" value="1"/>
</dbReference>
<sequence length="233" mass="25819">MTGAEKLLSVAQKELGTKESPAGSNRVKYNAAYYVREVSGDSYPWCCVFLWWCFQEAGLGRLFCGGEKTASCGTLANWAKRNGRFVAKDYQPGDLVFLRFSGDAIQHIGAVEQVNADGSLITIEGNTGAGSDANGGEVQRRTRALRFAAGAFRPEYEEDKVTQENFNAMMDVWLQKRAELPPGDFSAQARTWAEGNGIIQGNTDGTFQYKSWCTREQMLVFLHRFLGTSKSKH</sequence>
<evidence type="ECO:0000259" key="1">
    <source>
        <dbReference type="PROSITE" id="PS51272"/>
    </source>
</evidence>
<dbReference type="AlphaFoldDB" id="A0A645B7W2"/>
<dbReference type="Gene3D" id="3.90.1720.10">
    <property type="entry name" value="endopeptidase domain like (from Nostoc punctiforme)"/>
    <property type="match status" value="1"/>
</dbReference>
<protein>
    <recommendedName>
        <fullName evidence="1">SLH domain-containing protein</fullName>
    </recommendedName>
</protein>
<proteinExistence type="predicted"/>
<gene>
    <name evidence="2" type="ORF">SDC9_107543</name>
</gene>
<dbReference type="InterPro" id="IPR007921">
    <property type="entry name" value="CHAP_dom"/>
</dbReference>
<feature type="domain" description="SLH" evidence="1">
    <location>
        <begin position="173"/>
        <end position="233"/>
    </location>
</feature>
<reference evidence="2" key="1">
    <citation type="submission" date="2019-08" db="EMBL/GenBank/DDBJ databases">
        <authorList>
            <person name="Kucharzyk K."/>
            <person name="Murdoch R.W."/>
            <person name="Higgins S."/>
            <person name="Loffler F."/>
        </authorList>
    </citation>
    <scope>NUCLEOTIDE SEQUENCE</scope>
</reference>
<name>A0A645B7W2_9ZZZZ</name>
<evidence type="ECO:0000313" key="2">
    <source>
        <dbReference type="EMBL" id="MPM60691.1"/>
    </source>
</evidence>